<dbReference type="InterPro" id="IPR017871">
    <property type="entry name" value="ABC_transporter-like_CS"/>
</dbReference>
<keyword evidence="8" id="KW-0472">Membrane</keyword>
<dbReference type="PANTHER" id="PTHR11384:SF67">
    <property type="entry name" value="ATP-BINDING CASSETTE SUB-FAMILY D MEMBER 1"/>
    <property type="match status" value="1"/>
</dbReference>
<proteinExistence type="inferred from homology"/>
<comment type="subcellular location">
    <subcellularLocation>
        <location evidence="1">Peroxisome membrane</location>
        <topology evidence="1">Multi-pass membrane protein</topology>
    </subcellularLocation>
</comment>
<dbReference type="GO" id="GO:0007031">
    <property type="term" value="P:peroxisome organization"/>
    <property type="evidence" value="ECO:0007669"/>
    <property type="project" value="TreeGrafter"/>
</dbReference>
<dbReference type="InterPro" id="IPR027417">
    <property type="entry name" value="P-loop_NTPase"/>
</dbReference>
<dbReference type="Proteomes" id="UP000002630">
    <property type="component" value="Linkage Group LG02"/>
</dbReference>
<dbReference type="GO" id="GO:0042760">
    <property type="term" value="P:very long-chain fatty acid catabolic process"/>
    <property type="evidence" value="ECO:0007669"/>
    <property type="project" value="TreeGrafter"/>
</dbReference>
<dbReference type="GO" id="GO:0015910">
    <property type="term" value="P:long-chain fatty acid import into peroxisome"/>
    <property type="evidence" value="ECO:0007669"/>
    <property type="project" value="TreeGrafter"/>
</dbReference>
<sequence>MPVLVVKRHAMVDHETTEVLKYCQSELSLRFRQRLTEHVMSKYMEGFTFYAVSNLDDRIANADQAITQDVERFAASMAELFSNITKPVLDMLIYVRRLSDKVDAVAPATMIAYLLLSGVALSALRKPTAMYTALVAQQEGEYRYVNSRLLTNAQEIAFYKGNTKEKQVLEGVFDKLVSVTRRSERFRHSLGALDSVVAKYFASLVGWTVVSRPFVNRDHPRHAHSTAAEVYQDYHSSGRMMLKLAAALGRLVLSGRELARLSGFSSRVTGLIDVIDDANRGVFKRGQVPNSPGAAIPGAAVAAAAGATAAGADGPSAASVTAVANATAAAEIAAAPAARAAARITPPRRNPGVSGVNLATEEDGNSPSWAADEGGREGASGEPGRIGNEDGDVSGTIPRLTSSLSEPARPSSISRAPADGHPAMMAGTKASAVGVALGQPELEPEAAGAARASEAGAGAGAGTGGVSGGGGGGGRPGAPPLQRSGSVVVQEDSVIEFVDVPLVTPTGEVLVEALSFKVEAGMNVLVAGPNGSGKSSLFRVLGGLWPLRGGTLSKPPTSRLFYVPQRPYLALGTLRDQVIYPHTRQEAASKGVTDVDLLSVLDSVRLGYVLDREGGWDAVRDWSDVLSGGEKQRLALSRLFYHRPQFAILDECTSAVSVDVEGDIYRLAASSGITLFTVSHRKSLWKHHGYLLRFDGLGGYEFKAMSDVAGDEHFGS</sequence>
<feature type="domain" description="ABC transporter" evidence="10">
    <location>
        <begin position="495"/>
        <end position="713"/>
    </location>
</feature>
<dbReference type="EMBL" id="FN649727">
    <property type="protein sequence ID" value="CBJ49181.1"/>
    <property type="molecule type" value="Genomic_DNA"/>
</dbReference>
<dbReference type="Pfam" id="PF00005">
    <property type="entry name" value="ABC_tran"/>
    <property type="match status" value="1"/>
</dbReference>
<dbReference type="AlphaFoldDB" id="D7FQS4"/>
<feature type="compositionally biased region" description="Low complexity" evidence="9">
    <location>
        <begin position="340"/>
        <end position="351"/>
    </location>
</feature>
<protein>
    <submittedName>
        <fullName evidence="11">Peroxisomal membrane protein 70 abcd3, putative</fullName>
    </submittedName>
</protein>
<feature type="region of interest" description="Disordered" evidence="9">
    <location>
        <begin position="340"/>
        <end position="424"/>
    </location>
</feature>
<keyword evidence="12" id="KW-1185">Reference proteome</keyword>
<dbReference type="InterPro" id="IPR011527">
    <property type="entry name" value="ABC1_TM_dom"/>
</dbReference>
<dbReference type="OMA" id="CHRTSLW"/>
<evidence type="ECO:0000313" key="11">
    <source>
        <dbReference type="EMBL" id="CBJ49181.1"/>
    </source>
</evidence>
<evidence type="ECO:0000256" key="4">
    <source>
        <dbReference type="ARBA" id="ARBA00022692"/>
    </source>
</evidence>
<keyword evidence="6" id="KW-0067">ATP-binding</keyword>
<evidence type="ECO:0000256" key="6">
    <source>
        <dbReference type="ARBA" id="ARBA00022840"/>
    </source>
</evidence>
<dbReference type="eggNOG" id="KOG0060">
    <property type="taxonomic scope" value="Eukaryota"/>
</dbReference>
<keyword evidence="3" id="KW-0813">Transport</keyword>
<dbReference type="InterPro" id="IPR050835">
    <property type="entry name" value="ABC_transporter_sub-D"/>
</dbReference>
<evidence type="ECO:0000256" key="7">
    <source>
        <dbReference type="ARBA" id="ARBA00022989"/>
    </source>
</evidence>
<dbReference type="InParanoid" id="D7FQS4"/>
<evidence type="ECO:0000259" key="10">
    <source>
        <dbReference type="PROSITE" id="PS50893"/>
    </source>
</evidence>
<dbReference type="InterPro" id="IPR003439">
    <property type="entry name" value="ABC_transporter-like_ATP-bd"/>
</dbReference>
<dbReference type="PROSITE" id="PS50893">
    <property type="entry name" value="ABC_TRANSPORTER_2"/>
    <property type="match status" value="1"/>
</dbReference>
<name>D7FQS4_ECTSI</name>
<evidence type="ECO:0000256" key="3">
    <source>
        <dbReference type="ARBA" id="ARBA00022448"/>
    </source>
</evidence>
<feature type="compositionally biased region" description="Low complexity" evidence="9">
    <location>
        <begin position="445"/>
        <end position="456"/>
    </location>
</feature>
<comment type="similarity">
    <text evidence="2">Belongs to the ABC transporter superfamily. ABCD family. Peroxisomal fatty acyl CoA transporter (TC 3.A.1.203) subfamily.</text>
</comment>
<keyword evidence="7" id="KW-1133">Transmembrane helix</keyword>
<organism evidence="11 12">
    <name type="scientific">Ectocarpus siliculosus</name>
    <name type="common">Brown alga</name>
    <name type="synonym">Conferva siliculosa</name>
    <dbReference type="NCBI Taxonomy" id="2880"/>
    <lineage>
        <taxon>Eukaryota</taxon>
        <taxon>Sar</taxon>
        <taxon>Stramenopiles</taxon>
        <taxon>Ochrophyta</taxon>
        <taxon>PX clade</taxon>
        <taxon>Phaeophyceae</taxon>
        <taxon>Ectocarpales</taxon>
        <taxon>Ectocarpaceae</taxon>
        <taxon>Ectocarpus</taxon>
    </lineage>
</organism>
<dbReference type="GO" id="GO:0140359">
    <property type="term" value="F:ABC-type transporter activity"/>
    <property type="evidence" value="ECO:0007669"/>
    <property type="project" value="InterPro"/>
</dbReference>
<dbReference type="PANTHER" id="PTHR11384">
    <property type="entry name" value="ATP-BINDING CASSETTE, SUB-FAMILY D MEMBER"/>
    <property type="match status" value="1"/>
</dbReference>
<dbReference type="SUPFAM" id="SSF52540">
    <property type="entry name" value="P-loop containing nucleoside triphosphate hydrolases"/>
    <property type="match status" value="1"/>
</dbReference>
<accession>D7FQS4</accession>
<dbReference type="GO" id="GO:0005524">
    <property type="term" value="F:ATP binding"/>
    <property type="evidence" value="ECO:0007669"/>
    <property type="project" value="UniProtKB-KW"/>
</dbReference>
<evidence type="ECO:0000256" key="8">
    <source>
        <dbReference type="ARBA" id="ARBA00023136"/>
    </source>
</evidence>
<dbReference type="Pfam" id="PF06472">
    <property type="entry name" value="ABC_membrane_2"/>
    <property type="match status" value="1"/>
</dbReference>
<dbReference type="GO" id="GO:0006635">
    <property type="term" value="P:fatty acid beta-oxidation"/>
    <property type="evidence" value="ECO:0007669"/>
    <property type="project" value="TreeGrafter"/>
</dbReference>
<keyword evidence="5" id="KW-0547">Nucleotide-binding</keyword>
<evidence type="ECO:0000256" key="2">
    <source>
        <dbReference type="ARBA" id="ARBA00008575"/>
    </source>
</evidence>
<evidence type="ECO:0000256" key="5">
    <source>
        <dbReference type="ARBA" id="ARBA00022741"/>
    </source>
</evidence>
<dbReference type="OrthoDB" id="422637at2759"/>
<dbReference type="GO" id="GO:0016887">
    <property type="term" value="F:ATP hydrolysis activity"/>
    <property type="evidence" value="ECO:0007669"/>
    <property type="project" value="InterPro"/>
</dbReference>
<reference evidence="11 12" key="1">
    <citation type="journal article" date="2010" name="Nature">
        <title>The Ectocarpus genome and the independent evolution of multicellularity in brown algae.</title>
        <authorList>
            <person name="Cock J.M."/>
            <person name="Sterck L."/>
            <person name="Rouze P."/>
            <person name="Scornet D."/>
            <person name="Allen A.E."/>
            <person name="Amoutzias G."/>
            <person name="Anthouard V."/>
            <person name="Artiguenave F."/>
            <person name="Aury J.M."/>
            <person name="Badger J.H."/>
            <person name="Beszteri B."/>
            <person name="Billiau K."/>
            <person name="Bonnet E."/>
            <person name="Bothwell J.H."/>
            <person name="Bowler C."/>
            <person name="Boyen C."/>
            <person name="Brownlee C."/>
            <person name="Carrano C.J."/>
            <person name="Charrier B."/>
            <person name="Cho G.Y."/>
            <person name="Coelho S.M."/>
            <person name="Collen J."/>
            <person name="Corre E."/>
            <person name="Da Silva C."/>
            <person name="Delage L."/>
            <person name="Delaroque N."/>
            <person name="Dittami S.M."/>
            <person name="Doulbeau S."/>
            <person name="Elias M."/>
            <person name="Farnham G."/>
            <person name="Gachon C.M."/>
            <person name="Gschloessl B."/>
            <person name="Heesch S."/>
            <person name="Jabbari K."/>
            <person name="Jubin C."/>
            <person name="Kawai H."/>
            <person name="Kimura K."/>
            <person name="Kloareg B."/>
            <person name="Kupper F.C."/>
            <person name="Lang D."/>
            <person name="Le Bail A."/>
            <person name="Leblanc C."/>
            <person name="Lerouge P."/>
            <person name="Lohr M."/>
            <person name="Lopez P.J."/>
            <person name="Martens C."/>
            <person name="Maumus F."/>
            <person name="Michel G."/>
            <person name="Miranda-Saavedra D."/>
            <person name="Morales J."/>
            <person name="Moreau H."/>
            <person name="Motomura T."/>
            <person name="Nagasato C."/>
            <person name="Napoli C.A."/>
            <person name="Nelson D.R."/>
            <person name="Nyvall-Collen P."/>
            <person name="Peters A.F."/>
            <person name="Pommier C."/>
            <person name="Potin P."/>
            <person name="Poulain J."/>
            <person name="Quesneville H."/>
            <person name="Read B."/>
            <person name="Rensing S.A."/>
            <person name="Ritter A."/>
            <person name="Rousvoal S."/>
            <person name="Samanta M."/>
            <person name="Samson G."/>
            <person name="Schroeder D.C."/>
            <person name="Segurens B."/>
            <person name="Strittmatter M."/>
            <person name="Tonon T."/>
            <person name="Tregear J.W."/>
            <person name="Valentin K."/>
            <person name="von Dassow P."/>
            <person name="Yamagishi T."/>
            <person name="Van de Peer Y."/>
            <person name="Wincker P."/>
        </authorList>
    </citation>
    <scope>NUCLEOTIDE SEQUENCE [LARGE SCALE GENOMIC DNA]</scope>
    <source>
        <strain evidence="12">Ec32 / CCAP1310/4</strain>
    </source>
</reference>
<evidence type="ECO:0000256" key="1">
    <source>
        <dbReference type="ARBA" id="ARBA00004585"/>
    </source>
</evidence>
<dbReference type="GO" id="GO:0005324">
    <property type="term" value="F:long-chain fatty acid transmembrane transporter activity"/>
    <property type="evidence" value="ECO:0007669"/>
    <property type="project" value="TreeGrafter"/>
</dbReference>
<dbReference type="Gene3D" id="3.40.50.300">
    <property type="entry name" value="P-loop containing nucleotide triphosphate hydrolases"/>
    <property type="match status" value="1"/>
</dbReference>
<dbReference type="CDD" id="cd03223">
    <property type="entry name" value="ABCD_peroxisomal_ALDP"/>
    <property type="match status" value="1"/>
</dbReference>
<gene>
    <name evidence="11" type="ORF">Esi_0207_0052</name>
</gene>
<feature type="region of interest" description="Disordered" evidence="9">
    <location>
        <begin position="444"/>
        <end position="486"/>
    </location>
</feature>
<dbReference type="EMBL" id="FN648384">
    <property type="protein sequence ID" value="CBJ49181.1"/>
    <property type="molecule type" value="Genomic_DNA"/>
</dbReference>
<evidence type="ECO:0000313" key="12">
    <source>
        <dbReference type="Proteomes" id="UP000002630"/>
    </source>
</evidence>
<keyword evidence="4" id="KW-0812">Transmembrane</keyword>
<dbReference type="InterPro" id="IPR003593">
    <property type="entry name" value="AAA+_ATPase"/>
</dbReference>
<dbReference type="GO" id="GO:0005778">
    <property type="term" value="C:peroxisomal membrane"/>
    <property type="evidence" value="ECO:0007669"/>
    <property type="project" value="UniProtKB-SubCell"/>
</dbReference>
<dbReference type="SMART" id="SM00382">
    <property type="entry name" value="AAA"/>
    <property type="match status" value="1"/>
</dbReference>
<evidence type="ECO:0000256" key="9">
    <source>
        <dbReference type="SAM" id="MobiDB-lite"/>
    </source>
</evidence>
<dbReference type="PROSITE" id="PS00211">
    <property type="entry name" value="ABC_TRANSPORTER_1"/>
    <property type="match status" value="1"/>
</dbReference>
<dbReference type="STRING" id="2880.D7FQS4"/>
<dbReference type="FunFam" id="3.40.50.300:FF:000636">
    <property type="entry name" value="ATP-binding cassette sub-family D member 3"/>
    <property type="match status" value="1"/>
</dbReference>
<feature type="compositionally biased region" description="Gly residues" evidence="9">
    <location>
        <begin position="457"/>
        <end position="476"/>
    </location>
</feature>